<evidence type="ECO:0000256" key="4">
    <source>
        <dbReference type="ARBA" id="ARBA00022989"/>
    </source>
</evidence>
<dbReference type="EMBL" id="OX459120">
    <property type="protein sequence ID" value="CAI9098198.1"/>
    <property type="molecule type" value="Genomic_DNA"/>
</dbReference>
<evidence type="ECO:0000313" key="7">
    <source>
        <dbReference type="EMBL" id="CAI9098198.1"/>
    </source>
</evidence>
<feature type="transmembrane region" description="Helical" evidence="6">
    <location>
        <begin position="406"/>
        <end position="426"/>
    </location>
</feature>
<evidence type="ECO:0000256" key="3">
    <source>
        <dbReference type="ARBA" id="ARBA00022692"/>
    </source>
</evidence>
<dbReference type="InterPro" id="IPR006726">
    <property type="entry name" value="PHBA_efflux_AaeB/fusaric-R"/>
</dbReference>
<keyword evidence="8" id="KW-1185">Reference proteome</keyword>
<gene>
    <name evidence="7" type="ORF">OLC1_LOCUS8476</name>
</gene>
<evidence type="ECO:0000256" key="2">
    <source>
        <dbReference type="ARBA" id="ARBA00022475"/>
    </source>
</evidence>
<evidence type="ECO:0000313" key="8">
    <source>
        <dbReference type="Proteomes" id="UP001161247"/>
    </source>
</evidence>
<dbReference type="Pfam" id="PF04632">
    <property type="entry name" value="FUSC"/>
    <property type="match status" value="1"/>
</dbReference>
<feature type="transmembrane region" description="Helical" evidence="6">
    <location>
        <begin position="158"/>
        <end position="177"/>
    </location>
</feature>
<feature type="transmembrane region" description="Helical" evidence="6">
    <location>
        <begin position="101"/>
        <end position="122"/>
    </location>
</feature>
<sequence>MLTATSAAAGRARSMWLMKLQSGFRTAVACAIIGCAALYTPADFSTQIRYPSLSYVTAILILSGDATLGDTIRGCWHAVCATLQVLPFTAAAVMLVGSTRFSPAVGAAAVALTAFLVCLPNTSLLTKRLAFGQIVIIYVDVIVHGKQHPEEIMHPVHIAANTGLGAVAAFLALLFPYPRLAYHQVQKLCQSYVENAIERTNLYLNASISESQITAMDLISQAKPLAVTGNRLLRAITLMQDGILWEMPWIRFSKRQFINPADRLQEMETSMRNMEIVLKYSAGSPTQEFTDIVLSMLPHLRLKLERARCFLPYSTTVPEPREELIETLITTKQKMNFLESKSLSAFFFLSCAENFLRESITRQKPEPISGGCTTEGDEPEGLKAVQLTGLKKVYQKWISEMKNEGLLFAFKCSIALGLAVLIGVTFDQKNGFWSGLTIAISFAPGKQAIFTLANARAQGTAIGSVYGVLGAFVFKNLVGIRYQKLADIRFVAVFPWIIFTSFLRKSRMYGEAGGISADIGALLILGRHNYGAANDFAIARLSEVVIGLSCFILVELLLQPVMASTLAKRHLYLSLRKLQDCIVQTAQPSREKNQSPLNFQEFDRTHHHLKSHVDEFEKFIDQAELEPNFWFLPFRGDRYRKLHESLLNVVDLLCCTANYLELVPVEIQNQFEMWKELQNQIDEAFEACNDTLRSSLSDLEKAKILKSYRVAQELQEGNLLEDLENGNCQILRTSYGSVIEDTHIEKFESSYLQQLKKITEDIRESECEAEFGGIQALPALGFCISCLMREVQGAFKLTKELIPWETTLM</sequence>
<proteinExistence type="predicted"/>
<keyword evidence="3 6" id="KW-0812">Transmembrane</keyword>
<keyword evidence="4 6" id="KW-1133">Transmembrane helix</keyword>
<dbReference type="PANTHER" id="PTHR30509:SF34">
    <property type="entry name" value="F3L24.34 PROTEIN"/>
    <property type="match status" value="1"/>
</dbReference>
<evidence type="ECO:0000256" key="6">
    <source>
        <dbReference type="SAM" id="Phobius"/>
    </source>
</evidence>
<organism evidence="7 8">
    <name type="scientific">Oldenlandia corymbosa var. corymbosa</name>
    <dbReference type="NCBI Taxonomy" id="529605"/>
    <lineage>
        <taxon>Eukaryota</taxon>
        <taxon>Viridiplantae</taxon>
        <taxon>Streptophyta</taxon>
        <taxon>Embryophyta</taxon>
        <taxon>Tracheophyta</taxon>
        <taxon>Spermatophyta</taxon>
        <taxon>Magnoliopsida</taxon>
        <taxon>eudicotyledons</taxon>
        <taxon>Gunneridae</taxon>
        <taxon>Pentapetalae</taxon>
        <taxon>asterids</taxon>
        <taxon>lamiids</taxon>
        <taxon>Gentianales</taxon>
        <taxon>Rubiaceae</taxon>
        <taxon>Rubioideae</taxon>
        <taxon>Spermacoceae</taxon>
        <taxon>Hedyotis-Oldenlandia complex</taxon>
        <taxon>Oldenlandia</taxon>
    </lineage>
</organism>
<feature type="transmembrane region" description="Helical" evidence="6">
    <location>
        <begin position="23"/>
        <end position="42"/>
    </location>
</feature>
<accession>A0AAV1CSS0</accession>
<comment type="subcellular location">
    <subcellularLocation>
        <location evidence="1">Cell membrane</location>
        <topology evidence="1">Multi-pass membrane protein</topology>
    </subcellularLocation>
</comment>
<keyword evidence="5 6" id="KW-0472">Membrane</keyword>
<evidence type="ECO:0000256" key="5">
    <source>
        <dbReference type="ARBA" id="ARBA00023136"/>
    </source>
</evidence>
<reference evidence="7" key="1">
    <citation type="submission" date="2023-03" db="EMBL/GenBank/DDBJ databases">
        <authorList>
            <person name="Julca I."/>
        </authorList>
    </citation>
    <scope>NUCLEOTIDE SEQUENCE</scope>
</reference>
<dbReference type="GO" id="GO:0005886">
    <property type="term" value="C:plasma membrane"/>
    <property type="evidence" value="ECO:0007669"/>
    <property type="project" value="UniProtKB-SubCell"/>
</dbReference>
<name>A0AAV1CSS0_OLDCO</name>
<dbReference type="AlphaFoldDB" id="A0AAV1CSS0"/>
<feature type="transmembrane region" description="Helical" evidence="6">
    <location>
        <begin position="455"/>
        <end position="474"/>
    </location>
</feature>
<feature type="transmembrane region" description="Helical" evidence="6">
    <location>
        <begin position="544"/>
        <end position="567"/>
    </location>
</feature>
<protein>
    <submittedName>
        <fullName evidence="7">OLC1v1034807C1</fullName>
    </submittedName>
</protein>
<dbReference type="PANTHER" id="PTHR30509">
    <property type="entry name" value="P-HYDROXYBENZOIC ACID EFFLUX PUMP SUBUNIT-RELATED"/>
    <property type="match status" value="1"/>
</dbReference>
<evidence type="ECO:0000256" key="1">
    <source>
        <dbReference type="ARBA" id="ARBA00004651"/>
    </source>
</evidence>
<keyword evidence="2" id="KW-1003">Cell membrane</keyword>
<feature type="transmembrane region" description="Helical" evidence="6">
    <location>
        <begin position="75"/>
        <end position="95"/>
    </location>
</feature>
<dbReference type="Proteomes" id="UP001161247">
    <property type="component" value="Chromosome 3"/>
</dbReference>